<dbReference type="SUPFAM" id="SSF53590">
    <property type="entry name" value="Nucleoside hydrolase"/>
    <property type="match status" value="1"/>
</dbReference>
<dbReference type="OrthoDB" id="432381at2759"/>
<dbReference type="OMA" id="EVIYANI"/>
<feature type="binding site" evidence="5 6">
    <location>
        <position position="125"/>
    </location>
    <ligand>
        <name>Ca(2+)</name>
        <dbReference type="ChEBI" id="CHEBI:29108"/>
    </ligand>
</feature>
<reference evidence="3" key="1">
    <citation type="submission" date="2006-10" db="EMBL/GenBank/DDBJ databases">
        <authorList>
            <person name="Amadeo P."/>
            <person name="Zhao Q."/>
            <person name="Wortman J."/>
            <person name="Fraser-Liggett C."/>
            <person name="Carlton J."/>
        </authorList>
    </citation>
    <scope>NUCLEOTIDE SEQUENCE</scope>
    <source>
        <strain evidence="3">G3</strain>
    </source>
</reference>
<dbReference type="EMBL" id="DS113544">
    <property type="protein sequence ID" value="EAY02172.1"/>
    <property type="molecule type" value="Genomic_DNA"/>
</dbReference>
<feature type="binding site" evidence="5 6">
    <location>
        <position position="13"/>
    </location>
    <ligand>
        <name>Ca(2+)</name>
        <dbReference type="ChEBI" id="CHEBI:29108"/>
    </ligand>
</feature>
<dbReference type="GO" id="GO:0006152">
    <property type="term" value="P:purine nucleoside catabolic process"/>
    <property type="evidence" value="ECO:0000318"/>
    <property type="project" value="GO_Central"/>
</dbReference>
<evidence type="ECO:0000313" key="4">
    <source>
        <dbReference type="Proteomes" id="UP000001542"/>
    </source>
</evidence>
<gene>
    <name evidence="3" type="ORF">TVAG_213720</name>
</gene>
<dbReference type="VEuPathDB" id="TrichDB:TVAG_213720"/>
<feature type="domain" description="Inosine/uridine-preferring nucleoside hydrolase" evidence="2">
    <location>
        <begin position="3"/>
        <end position="294"/>
    </location>
</feature>
<keyword evidence="5 6" id="KW-0002">3D-structure</keyword>
<sequence>MKLWIDTDCGIDDATAILICLANPSIEIVGISCIGGNASLQNVIRNVNRTLKVWGKTDIPIFGGCQAPLVQPKMEIPHIHGGDGLGDINDNDFGTNTPNKLEKEHAVNALIHAANTIEDLNILCLAPLTNIAIALSMAPEAILKIKHFYIMGGAENGKGNITPYGEFNWRADPEAAQIVLQTYPQYQTTIASWTLAVFNSFNANDYDFFNLDGNLVRRFIRETWKPIIAFDGGRICPADPLAAFIAVYGDRAIKRAERLHLSMVLEGEKLGMSLAEPDEKGCLVVKECDAELFVKILRELQDHQ</sequence>
<dbReference type="InterPro" id="IPR052775">
    <property type="entry name" value="IUN_hydrolase"/>
</dbReference>
<dbReference type="InParanoid" id="A2EYV3"/>
<dbReference type="PDB" id="8DB8">
    <property type="method" value="X-ray"/>
    <property type="resolution" value="2.21 A"/>
    <property type="chains" value="A/B/C/D=1-304"/>
</dbReference>
<dbReference type="Pfam" id="PF01156">
    <property type="entry name" value="IU_nuc_hydro"/>
    <property type="match status" value="1"/>
</dbReference>
<evidence type="ECO:0000256" key="1">
    <source>
        <dbReference type="ARBA" id="ARBA00009176"/>
    </source>
</evidence>
<keyword evidence="5 6" id="KW-0479">Metal-binding</keyword>
<accession>A2EYV3</accession>
<evidence type="ECO:0007829" key="5">
    <source>
        <dbReference type="PDB" id="8DB6"/>
    </source>
</evidence>
<reference evidence="5 6" key="3">
    <citation type="journal article" date="2022" name="Biochemistry">
        <title>Structure-Guided Insight into the Specificity and Mechanism of a Parasitic Nucleoside Hydrolase.</title>
        <authorList>
            <person name="Muellers S.N."/>
            <person name="Nyitray M.M."/>
            <person name="Reynarowych N."/>
            <person name="Saljanin E."/>
            <person name="Benzie A.L."/>
            <person name="Schoenfeld A.R."/>
            <person name="Stockman B.J."/>
            <person name="Allen K.N."/>
        </authorList>
    </citation>
    <scope>X-RAY CRYSTALLOGRAPHY (2.02 ANGSTROMS) IN COMPLEX WITH CA(2+)</scope>
</reference>
<evidence type="ECO:0000313" key="3">
    <source>
        <dbReference type="EMBL" id="EAY02172.1"/>
    </source>
</evidence>
<protein>
    <submittedName>
        <fullName evidence="3">Inosine-uridine preferring nucleoside hydrolase family protein</fullName>
    </submittedName>
</protein>
<dbReference type="STRING" id="5722.A2EYV3"/>
<dbReference type="VEuPathDB" id="TrichDB:TVAGG3_0254510"/>
<feature type="binding site" evidence="5 6">
    <location>
        <position position="8"/>
    </location>
    <ligand>
        <name>Ca(2+)</name>
        <dbReference type="ChEBI" id="CHEBI:29108"/>
    </ligand>
</feature>
<dbReference type="RefSeq" id="XP_001330575.1">
    <property type="nucleotide sequence ID" value="XM_001330539.1"/>
</dbReference>
<name>A2EYV3_TRIV3</name>
<dbReference type="GO" id="GO:0005829">
    <property type="term" value="C:cytosol"/>
    <property type="evidence" value="ECO:0000318"/>
    <property type="project" value="GO_Central"/>
</dbReference>
<dbReference type="KEGG" id="tva:4760004"/>
<dbReference type="InterPro" id="IPR001910">
    <property type="entry name" value="Inosine/uridine_hydrolase_dom"/>
</dbReference>
<dbReference type="PDB" id="8DB7">
    <property type="method" value="X-ray"/>
    <property type="resolution" value="2.33 A"/>
    <property type="chains" value="A/B/C/D=1-304"/>
</dbReference>
<dbReference type="SMR" id="A2EYV3"/>
<dbReference type="InterPro" id="IPR036452">
    <property type="entry name" value="Ribo_hydro-like"/>
</dbReference>
<comment type="similarity">
    <text evidence="1">Belongs to the IUNH family.</text>
</comment>
<dbReference type="eggNOG" id="KOG2938">
    <property type="taxonomic scope" value="Eukaryota"/>
</dbReference>
<proteinExistence type="evidence at protein level"/>
<dbReference type="GO" id="GO:0008477">
    <property type="term" value="F:purine nucleosidase activity"/>
    <property type="evidence" value="ECO:0000318"/>
    <property type="project" value="GO_Central"/>
</dbReference>
<evidence type="ECO:0000259" key="2">
    <source>
        <dbReference type="Pfam" id="PF01156"/>
    </source>
</evidence>
<reference evidence="3" key="2">
    <citation type="journal article" date="2007" name="Science">
        <title>Draft genome sequence of the sexually transmitted pathogen Trichomonas vaginalis.</title>
        <authorList>
            <person name="Carlton J.M."/>
            <person name="Hirt R.P."/>
            <person name="Silva J.C."/>
            <person name="Delcher A.L."/>
            <person name="Schatz M."/>
            <person name="Zhao Q."/>
            <person name="Wortman J.R."/>
            <person name="Bidwell S.L."/>
            <person name="Alsmark U.C.M."/>
            <person name="Besteiro S."/>
            <person name="Sicheritz-Ponten T."/>
            <person name="Noel C.J."/>
            <person name="Dacks J.B."/>
            <person name="Foster P.G."/>
            <person name="Simillion C."/>
            <person name="Van de Peer Y."/>
            <person name="Miranda-Saavedra D."/>
            <person name="Barton G.J."/>
            <person name="Westrop G.D."/>
            <person name="Mueller S."/>
            <person name="Dessi D."/>
            <person name="Fiori P.L."/>
            <person name="Ren Q."/>
            <person name="Paulsen I."/>
            <person name="Zhang H."/>
            <person name="Bastida-Corcuera F.D."/>
            <person name="Simoes-Barbosa A."/>
            <person name="Brown M.T."/>
            <person name="Hayes R.D."/>
            <person name="Mukherjee M."/>
            <person name="Okumura C.Y."/>
            <person name="Schneider R."/>
            <person name="Smith A.J."/>
            <person name="Vanacova S."/>
            <person name="Villalvazo M."/>
            <person name="Haas B.J."/>
            <person name="Pertea M."/>
            <person name="Feldblyum T.V."/>
            <person name="Utterback T.R."/>
            <person name="Shu C.L."/>
            <person name="Osoegawa K."/>
            <person name="de Jong P.J."/>
            <person name="Hrdy I."/>
            <person name="Horvathova L."/>
            <person name="Zubacova Z."/>
            <person name="Dolezal P."/>
            <person name="Malik S.B."/>
            <person name="Logsdon J.M. Jr."/>
            <person name="Henze K."/>
            <person name="Gupta A."/>
            <person name="Wang C.C."/>
            <person name="Dunne R.L."/>
            <person name="Upcroft J.A."/>
            <person name="Upcroft P."/>
            <person name="White O."/>
            <person name="Salzberg S.L."/>
            <person name="Tang P."/>
            <person name="Chiu C.-H."/>
            <person name="Lee Y.-S."/>
            <person name="Embley T.M."/>
            <person name="Coombs G.H."/>
            <person name="Mottram J.C."/>
            <person name="Tachezy J."/>
            <person name="Fraser-Liggett C.M."/>
            <person name="Johnson P.J."/>
        </authorList>
    </citation>
    <scope>NUCLEOTIDE SEQUENCE [LARGE SCALE GENOMIC DNA]</scope>
    <source>
        <strain evidence="3">G3</strain>
    </source>
</reference>
<dbReference type="PANTHER" id="PTHR46190:SF1">
    <property type="entry name" value="SI:CH211-201H21.5"/>
    <property type="match status" value="1"/>
</dbReference>
<dbReference type="FunFam" id="3.90.245.10:FF:000010">
    <property type="entry name" value="Inosine-uridine preferring nucleoside hydrolase"/>
    <property type="match status" value="1"/>
</dbReference>
<dbReference type="AlphaFoldDB" id="A2EYV3"/>
<dbReference type="Gene3D" id="3.90.245.10">
    <property type="entry name" value="Ribonucleoside hydrolase-like"/>
    <property type="match status" value="1"/>
</dbReference>
<keyword evidence="5 6" id="KW-0106">Calcium</keyword>
<keyword evidence="3" id="KW-0378">Hydrolase</keyword>
<keyword evidence="4" id="KW-1185">Reference proteome</keyword>
<evidence type="ECO:0007829" key="6">
    <source>
        <dbReference type="PDB" id="8DB7"/>
    </source>
</evidence>
<dbReference type="PANTHER" id="PTHR46190">
    <property type="entry name" value="SI:CH211-201H21.5-RELATED"/>
    <property type="match status" value="1"/>
</dbReference>
<feature type="binding site" evidence="5 6">
    <location>
        <position position="239"/>
    </location>
    <ligand>
        <name>Ca(2+)</name>
        <dbReference type="ChEBI" id="CHEBI:29108"/>
    </ligand>
</feature>
<feature type="binding site" evidence="7">
    <location>
        <position position="12"/>
    </location>
    <ligand>
        <name>Ca(2+)</name>
        <dbReference type="ChEBI" id="CHEBI:29108"/>
    </ligand>
</feature>
<organism evidence="3 4">
    <name type="scientific">Trichomonas vaginalis (strain ATCC PRA-98 / G3)</name>
    <dbReference type="NCBI Taxonomy" id="412133"/>
    <lineage>
        <taxon>Eukaryota</taxon>
        <taxon>Metamonada</taxon>
        <taxon>Parabasalia</taxon>
        <taxon>Trichomonadida</taxon>
        <taxon>Trichomonadidae</taxon>
        <taxon>Trichomonas</taxon>
    </lineage>
</organism>
<dbReference type="Proteomes" id="UP000001542">
    <property type="component" value="Unassembled WGS sequence"/>
</dbReference>
<evidence type="ECO:0007829" key="7">
    <source>
        <dbReference type="PDB" id="8DB9"/>
    </source>
</evidence>
<dbReference type="PDB" id="8DB6">
    <property type="method" value="X-ray"/>
    <property type="resolution" value="2.02 A"/>
    <property type="chains" value="A/B/C/D=1-304"/>
</dbReference>
<dbReference type="PDB" id="8DB9">
    <property type="method" value="X-ray"/>
    <property type="resolution" value="2.89 A"/>
    <property type="chains" value="A/B/C/D=1-304"/>
</dbReference>
<dbReference type="GO" id="GO:0046872">
    <property type="term" value="F:metal ion binding"/>
    <property type="evidence" value="ECO:0007669"/>
    <property type="project" value="UniProtKB-KW"/>
</dbReference>